<dbReference type="Proteomes" id="UP000316541">
    <property type="component" value="Unassembled WGS sequence"/>
</dbReference>
<evidence type="ECO:0000313" key="2">
    <source>
        <dbReference type="EMBL" id="TQS20769.1"/>
    </source>
</evidence>
<comment type="caution">
    <text evidence="2">The sequence shown here is derived from an EMBL/GenBank/DDBJ whole genome shotgun (WGS) entry which is preliminary data.</text>
</comment>
<organism evidence="2 3">
    <name type="scientific">Microbispora hainanensis</name>
    <dbReference type="NCBI Taxonomy" id="568844"/>
    <lineage>
        <taxon>Bacteria</taxon>
        <taxon>Bacillati</taxon>
        <taxon>Actinomycetota</taxon>
        <taxon>Actinomycetes</taxon>
        <taxon>Streptosporangiales</taxon>
        <taxon>Streptosporangiaceae</taxon>
        <taxon>Microbispora</taxon>
    </lineage>
</organism>
<evidence type="ECO:0008006" key="4">
    <source>
        <dbReference type="Google" id="ProtNLM"/>
    </source>
</evidence>
<evidence type="ECO:0000313" key="3">
    <source>
        <dbReference type="Proteomes" id="UP000316541"/>
    </source>
</evidence>
<dbReference type="EMBL" id="VIRM01000015">
    <property type="protein sequence ID" value="TQS20769.1"/>
    <property type="molecule type" value="Genomic_DNA"/>
</dbReference>
<dbReference type="RefSeq" id="WP_142619432.1">
    <property type="nucleotide sequence ID" value="NZ_VIRM01000015.1"/>
</dbReference>
<sequence>MNTPARLGAYAAGLAVIFVAALGAGTALGSGEPPRATPRPAHGHADPSGPTGSTDPTGSTGPAPGHAHEEASEVASALPGLQISQDGYTLVPLTTTLTRGKATGFRFTVNGPDGAPVTRYQVKHEKELHFIVVSRDLGDFWHLHPEEAGDGVWSVPLTLPDAGAYRVFADFAPEGGPGLTLGADLFVPGDYRPRPLPPVDRTAQVDGYTVTLAGDLTPGQVSKLVFTVSKDGKPVGDLEPYLGANGHLVAIRAGDLAYLHVHPEEDTTAAGVTFAASAPSGGDYRLFLDFKHGGTVHTAAFTVRATDTAGH</sequence>
<protein>
    <recommendedName>
        <fullName evidence="4">Heavy-metal-associated domain-containing protein</fullName>
    </recommendedName>
</protein>
<accession>A0A544YVJ1</accession>
<reference evidence="2 3" key="1">
    <citation type="submission" date="2019-07" db="EMBL/GenBank/DDBJ databases">
        <title>Microbispora hainanensis DSM 45428.</title>
        <authorList>
            <person name="Thawai C."/>
        </authorList>
    </citation>
    <scope>NUCLEOTIDE SEQUENCE [LARGE SCALE GENOMIC DNA]</scope>
    <source>
        <strain evidence="2 3">DSM 45428</strain>
    </source>
</reference>
<name>A0A544YVJ1_9ACTN</name>
<dbReference type="AlphaFoldDB" id="A0A544YVJ1"/>
<feature type="compositionally biased region" description="Low complexity" evidence="1">
    <location>
        <begin position="46"/>
        <end position="62"/>
    </location>
</feature>
<feature type="region of interest" description="Disordered" evidence="1">
    <location>
        <begin position="30"/>
        <end position="75"/>
    </location>
</feature>
<gene>
    <name evidence="2" type="ORF">FLX08_14955</name>
</gene>
<evidence type="ECO:0000256" key="1">
    <source>
        <dbReference type="SAM" id="MobiDB-lite"/>
    </source>
</evidence>
<proteinExistence type="predicted"/>